<feature type="region of interest" description="Disordered" evidence="1">
    <location>
        <begin position="464"/>
        <end position="484"/>
    </location>
</feature>
<feature type="compositionally biased region" description="Low complexity" evidence="1">
    <location>
        <begin position="284"/>
        <end position="302"/>
    </location>
</feature>
<feature type="region of interest" description="Disordered" evidence="1">
    <location>
        <begin position="284"/>
        <end position="311"/>
    </location>
</feature>
<keyword evidence="2" id="KW-0732">Signal</keyword>
<dbReference type="OrthoDB" id="3418476at2"/>
<feature type="chain" id="PRO_5038367881" description="PQQ-like domain-containing protein" evidence="2">
    <location>
        <begin position="26"/>
        <end position="484"/>
    </location>
</feature>
<gene>
    <name evidence="3" type="ORF">SAMN02745673_01285</name>
</gene>
<organism evidence="3 4">
    <name type="scientific">Marinactinospora thermotolerans DSM 45154</name>
    <dbReference type="NCBI Taxonomy" id="1122192"/>
    <lineage>
        <taxon>Bacteria</taxon>
        <taxon>Bacillati</taxon>
        <taxon>Actinomycetota</taxon>
        <taxon>Actinomycetes</taxon>
        <taxon>Streptosporangiales</taxon>
        <taxon>Nocardiopsidaceae</taxon>
        <taxon>Marinactinospora</taxon>
    </lineage>
</organism>
<reference evidence="3 4" key="1">
    <citation type="submission" date="2017-02" db="EMBL/GenBank/DDBJ databases">
        <authorList>
            <person name="Peterson S.W."/>
        </authorList>
    </citation>
    <scope>NUCLEOTIDE SEQUENCE [LARGE SCALE GENOMIC DNA]</scope>
    <source>
        <strain evidence="3 4">DSM 45154</strain>
    </source>
</reference>
<evidence type="ECO:0000313" key="4">
    <source>
        <dbReference type="Proteomes" id="UP000190637"/>
    </source>
</evidence>
<protein>
    <recommendedName>
        <fullName evidence="5">PQQ-like domain-containing protein</fullName>
    </recommendedName>
</protein>
<dbReference type="STRING" id="1122192.SAMN02745673_01285"/>
<evidence type="ECO:0008006" key="5">
    <source>
        <dbReference type="Google" id="ProtNLM"/>
    </source>
</evidence>
<dbReference type="EMBL" id="FUWS01000003">
    <property type="protein sequence ID" value="SJZ74485.1"/>
    <property type="molecule type" value="Genomic_DNA"/>
</dbReference>
<sequence>MRTWRRTPLAPVTGLVLLFTAVACTDEPPPEPAGSPSAVPTSYTGAAPPGLGPSPVRVLHGPGSDGPDILDDPMGVRFQGVGGSFLISSNSEEHHVLQDALDGTALWEGEQRVERFTTDREGDDVFEVSARRDGRTVTGVVDDSGARVWSGSDPRESYLNGWVVRRPEGWSSDDPHGRFSLLDLDGSTVWEFVFEPPADPEETPGSSTEEEPEEADAEDTGVPVAAHGNVVFLDDGTGQVQARDLDDGGALLWRASGTDPQIAGASAFPRPLPEFVGFYDLPLPEGDASAPGSASEAEATPTEGEEPPPRTTVLVRWGSDEDPSVLSLHDVHSGEIVWSLTEPGANPADGDFGPAFVPGTVHDTVTHTLLLPQGSGATPMIAVDLVSGRIRWTFDDETERSISPAFALGGHVYGDARGAAEDSQVVLGAADKEISGGGLTGYVEAVTDDGYALVVQDGQRFVFPPVAGSGPSPTPGRGESTGMH</sequence>
<proteinExistence type="predicted"/>
<accession>A0A1T4N5Z6</accession>
<feature type="signal peptide" evidence="2">
    <location>
        <begin position="1"/>
        <end position="25"/>
    </location>
</feature>
<feature type="region of interest" description="Disordered" evidence="1">
    <location>
        <begin position="27"/>
        <end position="65"/>
    </location>
</feature>
<dbReference type="AlphaFoldDB" id="A0A1T4N5Z6"/>
<evidence type="ECO:0000313" key="3">
    <source>
        <dbReference type="EMBL" id="SJZ74485.1"/>
    </source>
</evidence>
<feature type="region of interest" description="Disordered" evidence="1">
    <location>
        <begin position="195"/>
        <end position="220"/>
    </location>
</feature>
<evidence type="ECO:0000256" key="1">
    <source>
        <dbReference type="SAM" id="MobiDB-lite"/>
    </source>
</evidence>
<dbReference type="PROSITE" id="PS51257">
    <property type="entry name" value="PROKAR_LIPOPROTEIN"/>
    <property type="match status" value="1"/>
</dbReference>
<dbReference type="SUPFAM" id="SSF50998">
    <property type="entry name" value="Quinoprotein alcohol dehydrogenase-like"/>
    <property type="match status" value="1"/>
</dbReference>
<dbReference type="Proteomes" id="UP000190637">
    <property type="component" value="Unassembled WGS sequence"/>
</dbReference>
<dbReference type="Gene3D" id="2.130.10.10">
    <property type="entry name" value="YVTN repeat-like/Quinoprotein amine dehydrogenase"/>
    <property type="match status" value="1"/>
</dbReference>
<name>A0A1T4N5Z6_9ACTN</name>
<dbReference type="InterPro" id="IPR011047">
    <property type="entry name" value="Quinoprotein_ADH-like_sf"/>
</dbReference>
<dbReference type="InterPro" id="IPR015943">
    <property type="entry name" value="WD40/YVTN_repeat-like_dom_sf"/>
</dbReference>
<keyword evidence="4" id="KW-1185">Reference proteome</keyword>
<evidence type="ECO:0000256" key="2">
    <source>
        <dbReference type="SAM" id="SignalP"/>
    </source>
</evidence>
<feature type="compositionally biased region" description="Acidic residues" evidence="1">
    <location>
        <begin position="198"/>
        <end position="219"/>
    </location>
</feature>
<dbReference type="RefSeq" id="WP_144389993.1">
    <property type="nucleotide sequence ID" value="NZ_FUWS01000003.1"/>
</dbReference>